<gene>
    <name evidence="1" type="ORF">Acj9p142</name>
</gene>
<dbReference type="RefSeq" id="YP_004010279.1">
    <property type="nucleotide sequence ID" value="NC_014663.1"/>
</dbReference>
<evidence type="ECO:0000313" key="1">
    <source>
        <dbReference type="EMBL" id="ADG60042.1"/>
    </source>
</evidence>
<accession>E5EPS6</accession>
<dbReference type="Proteomes" id="UP000008731">
    <property type="component" value="Segment"/>
</dbReference>
<evidence type="ECO:0000313" key="2">
    <source>
        <dbReference type="Proteomes" id="UP000008731"/>
    </source>
</evidence>
<sequence>MNHLRLHRRSELDLFIANCSQVINRSVYDKSDHIKKANEILNSQGLHECWKHFAGNRTLWEDGYNIFLDPLTKATFMYYRNLDAKTSQAKLSRKIKESK</sequence>
<dbReference type="KEGG" id="vg:9926576"/>
<organism evidence="1 2">
    <name type="scientific">Acinetobacter phage Acj9</name>
    <dbReference type="NCBI Taxonomy" id="760939"/>
    <lineage>
        <taxon>Viruses</taxon>
        <taxon>Duplodnaviria</taxon>
        <taxon>Heunggongvirae</taxon>
        <taxon>Uroviricota</taxon>
        <taxon>Caudoviricetes</taxon>
        <taxon>Pantevenvirales</taxon>
        <taxon>Straboviridae</taxon>
        <taxon>Twarogvirinae</taxon>
        <taxon>Acajnonavirus</taxon>
        <taxon>Acajnonavirus acj9</taxon>
    </lineage>
</organism>
<proteinExistence type="predicted"/>
<name>E5EPS6_9CAUD</name>
<protein>
    <submittedName>
        <fullName evidence="1">Uncharacterized protein</fullName>
    </submittedName>
</protein>
<dbReference type="EMBL" id="HM004124">
    <property type="protein sequence ID" value="ADG60042.1"/>
    <property type="molecule type" value="Genomic_DNA"/>
</dbReference>
<reference evidence="1 2" key="1">
    <citation type="journal article" date="2010" name="Virol. J.">
        <title>Genomes of the T4-related bacteriophages as windows on microbial genome evolution.</title>
        <authorList>
            <person name="Petrov V.M."/>
            <person name="Ratnayaka S."/>
            <person name="Nolan J.M."/>
            <person name="Miller E.S."/>
            <person name="Karam J.D."/>
        </authorList>
    </citation>
    <scope>NUCLEOTIDE SEQUENCE [LARGE SCALE GENOMIC DNA]</scope>
</reference>
<keyword evidence="2" id="KW-1185">Reference proteome</keyword>
<dbReference type="GeneID" id="9926576"/>